<name>A0ABZ2N5D4_9BACI</name>
<reference evidence="2 3" key="1">
    <citation type="submission" date="2024-02" db="EMBL/GenBank/DDBJ databases">
        <title>Seven novel Bacillus-like species.</title>
        <authorList>
            <person name="Liu G."/>
        </authorList>
    </citation>
    <scope>NUCLEOTIDE SEQUENCE [LARGE SCALE GENOMIC DNA]</scope>
    <source>
        <strain evidence="2 3">FJAT-52991</strain>
    </source>
</reference>
<evidence type="ECO:0000313" key="2">
    <source>
        <dbReference type="EMBL" id="WXB92570.1"/>
    </source>
</evidence>
<evidence type="ECO:0000313" key="3">
    <source>
        <dbReference type="Proteomes" id="UP001387364"/>
    </source>
</evidence>
<proteinExistence type="predicted"/>
<dbReference type="Proteomes" id="UP001387364">
    <property type="component" value="Chromosome"/>
</dbReference>
<keyword evidence="1" id="KW-1133">Transmembrane helix</keyword>
<keyword evidence="3" id="KW-1185">Reference proteome</keyword>
<protein>
    <submittedName>
        <fullName evidence="2">Uncharacterized protein</fullName>
    </submittedName>
</protein>
<feature type="transmembrane region" description="Helical" evidence="1">
    <location>
        <begin position="12"/>
        <end position="35"/>
    </location>
</feature>
<organism evidence="2 3">
    <name type="scientific">Bacillus kandeliae</name>
    <dbReference type="NCBI Taxonomy" id="3129297"/>
    <lineage>
        <taxon>Bacteria</taxon>
        <taxon>Bacillati</taxon>
        <taxon>Bacillota</taxon>
        <taxon>Bacilli</taxon>
        <taxon>Bacillales</taxon>
        <taxon>Bacillaceae</taxon>
        <taxon>Bacillus</taxon>
    </lineage>
</organism>
<keyword evidence="1" id="KW-0812">Transmembrane</keyword>
<feature type="transmembrane region" description="Helical" evidence="1">
    <location>
        <begin position="47"/>
        <end position="67"/>
    </location>
</feature>
<evidence type="ECO:0000256" key="1">
    <source>
        <dbReference type="SAM" id="Phobius"/>
    </source>
</evidence>
<gene>
    <name evidence="2" type="ORF">WDJ61_15265</name>
</gene>
<feature type="transmembrane region" description="Helical" evidence="1">
    <location>
        <begin position="101"/>
        <end position="123"/>
    </location>
</feature>
<dbReference type="RefSeq" id="WP_338751202.1">
    <property type="nucleotide sequence ID" value="NZ_CP147404.1"/>
</dbReference>
<accession>A0ABZ2N5D4</accession>
<dbReference type="EMBL" id="CP147404">
    <property type="protein sequence ID" value="WXB92570.1"/>
    <property type="molecule type" value="Genomic_DNA"/>
</dbReference>
<keyword evidence="1" id="KW-0472">Membrane</keyword>
<sequence>MSPNVISGNGNVAILVIPLLSPIFILSIILTYKRIREIFSSVENKKFTSIFLTVSVLLSVLLIYLIIHYTNDLISALGGTPANPESKIYRFGWFNQYTNSLFFNVYTYLFIHLLSSIMVIFTISKKE</sequence>